<protein>
    <recommendedName>
        <fullName evidence="5">Ribulose-phosphate 3-epimerase</fullName>
    </recommendedName>
</protein>
<dbReference type="RefSeq" id="WP_185296101.1">
    <property type="nucleotide sequence ID" value="NZ_AP023287.1"/>
</dbReference>
<dbReference type="InterPro" id="IPR000056">
    <property type="entry name" value="Ribul_P_3_epim-like"/>
</dbReference>
<evidence type="ECO:0000256" key="2">
    <source>
        <dbReference type="ARBA" id="ARBA00023235"/>
    </source>
</evidence>
<dbReference type="InterPro" id="IPR011060">
    <property type="entry name" value="RibuloseP-bd_barrel"/>
</dbReference>
<dbReference type="Proteomes" id="UP000515734">
    <property type="component" value="Chromosome"/>
</dbReference>
<name>A0A6S6P5U5_9MYCO</name>
<evidence type="ECO:0008006" key="5">
    <source>
        <dbReference type="Google" id="ProtNLM"/>
    </source>
</evidence>
<dbReference type="AlphaFoldDB" id="A0A6S6P5U5"/>
<accession>A0A6S6P5U5</accession>
<dbReference type="EMBL" id="AP023287">
    <property type="protein sequence ID" value="BCI53416.1"/>
    <property type="molecule type" value="Genomic_DNA"/>
</dbReference>
<dbReference type="GO" id="GO:0016857">
    <property type="term" value="F:racemase and epimerase activity, acting on carbohydrates and derivatives"/>
    <property type="evidence" value="ECO:0007669"/>
    <property type="project" value="InterPro"/>
</dbReference>
<evidence type="ECO:0000256" key="1">
    <source>
        <dbReference type="ARBA" id="ARBA00022723"/>
    </source>
</evidence>
<reference evidence="3 4" key="1">
    <citation type="submission" date="2020-07" db="EMBL/GenBank/DDBJ databases">
        <title>Complete genome sequence of Mycolicibacterium litorale like strain isolated from cardiac implantable electronic device infection.</title>
        <authorList>
            <person name="Fukano H."/>
            <person name="Miyama H."/>
            <person name="Hoshino Y."/>
        </authorList>
    </citation>
    <scope>NUCLEOTIDE SEQUENCE [LARGE SCALE GENOMIC DNA]</scope>
    <source>
        <strain evidence="3 4">NIIDNTM18</strain>
    </source>
</reference>
<dbReference type="GO" id="GO:0005975">
    <property type="term" value="P:carbohydrate metabolic process"/>
    <property type="evidence" value="ECO:0007669"/>
    <property type="project" value="InterPro"/>
</dbReference>
<sequence>MTAVAQLAPWHRDFPGMLAGSVYAVAPGGRASAAAAMRDAGIGIHVDVMAEDEGLPAGVGRRELADVASAAGPARLDVHLIGSPAFVDCALPEVLAHAPAKVFLPWAAFTEERAAAVRDAGASAWIALWQEWDGTGAPEWPAAPDGVLVMLIEPGTRDRCRTERLAVASACAHRVPVIVDGGVTKDIAPLCVTAGVESMVVGRALLSGPADGEGV</sequence>
<evidence type="ECO:0000313" key="3">
    <source>
        <dbReference type="EMBL" id="BCI53416.1"/>
    </source>
</evidence>
<dbReference type="SUPFAM" id="SSF51366">
    <property type="entry name" value="Ribulose-phoshate binding barrel"/>
    <property type="match status" value="1"/>
</dbReference>
<keyword evidence="2" id="KW-0413">Isomerase</keyword>
<organism evidence="3 4">
    <name type="scientific">Mycolicibacterium litorale</name>
    <dbReference type="NCBI Taxonomy" id="758802"/>
    <lineage>
        <taxon>Bacteria</taxon>
        <taxon>Bacillati</taxon>
        <taxon>Actinomycetota</taxon>
        <taxon>Actinomycetes</taxon>
        <taxon>Mycobacteriales</taxon>
        <taxon>Mycobacteriaceae</taxon>
        <taxon>Mycolicibacterium</taxon>
    </lineage>
</organism>
<gene>
    <name evidence="3" type="ORF">NIIDNTM18_26940</name>
</gene>
<proteinExistence type="predicted"/>
<dbReference type="Gene3D" id="3.20.20.70">
    <property type="entry name" value="Aldolase class I"/>
    <property type="match status" value="1"/>
</dbReference>
<dbReference type="GO" id="GO:0046872">
    <property type="term" value="F:metal ion binding"/>
    <property type="evidence" value="ECO:0007669"/>
    <property type="project" value="UniProtKB-KW"/>
</dbReference>
<dbReference type="InterPro" id="IPR013785">
    <property type="entry name" value="Aldolase_TIM"/>
</dbReference>
<keyword evidence="1" id="KW-0479">Metal-binding</keyword>
<dbReference type="Pfam" id="PF00834">
    <property type="entry name" value="Ribul_P_3_epim"/>
    <property type="match status" value="1"/>
</dbReference>
<evidence type="ECO:0000313" key="4">
    <source>
        <dbReference type="Proteomes" id="UP000515734"/>
    </source>
</evidence>